<dbReference type="PANTHER" id="PTHR38590">
    <property type="entry name" value="BLL0828 PROTEIN"/>
    <property type="match status" value="1"/>
</dbReference>
<accession>A0AAJ5X9H5</accession>
<dbReference type="Gene3D" id="3.40.960.10">
    <property type="entry name" value="VSR Endonuclease"/>
    <property type="match status" value="1"/>
</dbReference>
<dbReference type="CDD" id="cd01038">
    <property type="entry name" value="Endonuclease_DUF559"/>
    <property type="match status" value="1"/>
</dbReference>
<dbReference type="PANTHER" id="PTHR38590:SF1">
    <property type="entry name" value="BLL0828 PROTEIN"/>
    <property type="match status" value="1"/>
</dbReference>
<dbReference type="Pfam" id="PF04480">
    <property type="entry name" value="DUF559"/>
    <property type="match status" value="1"/>
</dbReference>
<dbReference type="InterPro" id="IPR011335">
    <property type="entry name" value="Restrct_endonuc-II-like"/>
</dbReference>
<proteinExistence type="predicted"/>
<dbReference type="KEGG" id="acob:P0Y56_02110"/>
<dbReference type="AlphaFoldDB" id="A0AAJ5X9H5"/>
<dbReference type="Proteomes" id="UP001218362">
    <property type="component" value="Chromosome"/>
</dbReference>
<dbReference type="InterPro" id="IPR047216">
    <property type="entry name" value="Endonuclease_DUF559_bact"/>
</dbReference>
<evidence type="ECO:0000313" key="2">
    <source>
        <dbReference type="EMBL" id="WEK47102.1"/>
    </source>
</evidence>
<reference evidence="2" key="1">
    <citation type="submission" date="2023-03" db="EMBL/GenBank/DDBJ databases">
        <title>Andean soil-derived lignocellulolytic bacterial consortium as a source of novel taxa and putative plastic-active enzymes.</title>
        <authorList>
            <person name="Diaz-Garcia L."/>
            <person name="Chuvochina M."/>
            <person name="Feuerriegel G."/>
            <person name="Bunk B."/>
            <person name="Sproer C."/>
            <person name="Streit W.R."/>
            <person name="Rodriguez L.M."/>
            <person name="Overmann J."/>
            <person name="Jimenez D.J."/>
        </authorList>
    </citation>
    <scope>NUCLEOTIDE SEQUENCE</scope>
    <source>
        <strain evidence="2">MAG 26</strain>
    </source>
</reference>
<dbReference type="InterPro" id="IPR007569">
    <property type="entry name" value="DUF559"/>
</dbReference>
<evidence type="ECO:0000259" key="1">
    <source>
        <dbReference type="Pfam" id="PF04480"/>
    </source>
</evidence>
<organism evidence="2 3">
    <name type="scientific">Candidatus Andeanibacterium colombiense</name>
    <dbReference type="NCBI Taxonomy" id="3121345"/>
    <lineage>
        <taxon>Bacteria</taxon>
        <taxon>Pseudomonadati</taxon>
        <taxon>Pseudomonadota</taxon>
        <taxon>Alphaproteobacteria</taxon>
        <taxon>Sphingomonadales</taxon>
        <taxon>Sphingomonadaceae</taxon>
        <taxon>Candidatus Andeanibacterium</taxon>
    </lineage>
</organism>
<feature type="domain" description="DUF559" evidence="1">
    <location>
        <begin position="9"/>
        <end position="115"/>
    </location>
</feature>
<name>A0AAJ5X9H5_9SPHN</name>
<evidence type="ECO:0000313" key="3">
    <source>
        <dbReference type="Proteomes" id="UP001218362"/>
    </source>
</evidence>
<dbReference type="SUPFAM" id="SSF52980">
    <property type="entry name" value="Restriction endonuclease-like"/>
    <property type="match status" value="1"/>
</dbReference>
<dbReference type="EMBL" id="CP119316">
    <property type="protein sequence ID" value="WEK47102.1"/>
    <property type="molecule type" value="Genomic_DNA"/>
</dbReference>
<sequence>MAKRHGPTRERAKELRKNMTAPEQALWAIVRAKRLGGVKFVRQTVRAPFIPDFAARAERLIVELDGDTHFAPGAEAYDARRTALLEDQGWRVLRIPNNEVMSNPDGVARAILIALGRDFE</sequence>
<gene>
    <name evidence="2" type="ORF">P0Y56_02110</name>
</gene>
<protein>
    <submittedName>
        <fullName evidence="2">DUF559 domain-containing protein</fullName>
    </submittedName>
</protein>